<sequence length="110" mass="12323">MAEFYSSYKGMYVPTFCTPEALEYWEQFTFRPDDIIVATYKLGVDLVPLVLSGGDPSLVNSVPTWKRTPFIGETEYGLGMGLETQPSPRVMASHFHTTPCPNPSSRTNPR</sequence>
<protein>
    <submittedName>
        <fullName evidence="2">Uncharacterized protein</fullName>
    </submittedName>
</protein>
<proteinExistence type="predicted"/>
<evidence type="ECO:0000313" key="2">
    <source>
        <dbReference type="EMBL" id="KAK7893382.1"/>
    </source>
</evidence>
<evidence type="ECO:0000256" key="1">
    <source>
        <dbReference type="SAM" id="MobiDB-lite"/>
    </source>
</evidence>
<dbReference type="SUPFAM" id="SSF52540">
    <property type="entry name" value="P-loop containing nucleoside triphosphate hydrolases"/>
    <property type="match status" value="1"/>
</dbReference>
<dbReference type="AlphaFoldDB" id="A0AAW0NHD5"/>
<reference evidence="3" key="1">
    <citation type="submission" date="2024-04" db="EMBL/GenBank/DDBJ databases">
        <title>Salinicola lusitanus LLJ914,a marine bacterium isolated from the Okinawa Trough.</title>
        <authorList>
            <person name="Li J."/>
        </authorList>
    </citation>
    <scope>NUCLEOTIDE SEQUENCE [LARGE SCALE GENOMIC DNA]</scope>
</reference>
<dbReference type="EMBL" id="JBBPFD010000016">
    <property type="protein sequence ID" value="KAK7893382.1"/>
    <property type="molecule type" value="Genomic_DNA"/>
</dbReference>
<name>A0AAW0NHD5_9GOBI</name>
<accession>A0AAW0NHD5</accession>
<organism evidence="2 3">
    <name type="scientific">Mugilogobius chulae</name>
    <name type="common">yellowstripe goby</name>
    <dbReference type="NCBI Taxonomy" id="88201"/>
    <lineage>
        <taxon>Eukaryota</taxon>
        <taxon>Metazoa</taxon>
        <taxon>Chordata</taxon>
        <taxon>Craniata</taxon>
        <taxon>Vertebrata</taxon>
        <taxon>Euteleostomi</taxon>
        <taxon>Actinopterygii</taxon>
        <taxon>Neopterygii</taxon>
        <taxon>Teleostei</taxon>
        <taxon>Neoteleostei</taxon>
        <taxon>Acanthomorphata</taxon>
        <taxon>Gobiaria</taxon>
        <taxon>Gobiiformes</taxon>
        <taxon>Gobioidei</taxon>
        <taxon>Gobiidae</taxon>
        <taxon>Gobionellinae</taxon>
        <taxon>Mugilogobius</taxon>
    </lineage>
</organism>
<feature type="region of interest" description="Disordered" evidence="1">
    <location>
        <begin position="91"/>
        <end position="110"/>
    </location>
</feature>
<evidence type="ECO:0000313" key="3">
    <source>
        <dbReference type="Proteomes" id="UP001460270"/>
    </source>
</evidence>
<dbReference type="Proteomes" id="UP001460270">
    <property type="component" value="Unassembled WGS sequence"/>
</dbReference>
<comment type="caution">
    <text evidence="2">The sequence shown here is derived from an EMBL/GenBank/DDBJ whole genome shotgun (WGS) entry which is preliminary data.</text>
</comment>
<gene>
    <name evidence="2" type="ORF">WMY93_022534</name>
</gene>
<dbReference type="InterPro" id="IPR027417">
    <property type="entry name" value="P-loop_NTPase"/>
</dbReference>
<keyword evidence="3" id="KW-1185">Reference proteome</keyword>
<dbReference type="Gene3D" id="3.40.50.300">
    <property type="entry name" value="P-loop containing nucleotide triphosphate hydrolases"/>
    <property type="match status" value="1"/>
</dbReference>